<comment type="cofactor">
    <cofactor evidence="1 9">
        <name>Mg(2+)</name>
        <dbReference type="ChEBI" id="CHEBI:18420"/>
    </cofactor>
</comment>
<dbReference type="HAMAP" id="MF_01471">
    <property type="entry name" value="Cas2"/>
    <property type="match status" value="1"/>
</dbReference>
<dbReference type="EC" id="3.1.-.-" evidence="9"/>
<dbReference type="SUPFAM" id="SSF143430">
    <property type="entry name" value="TTP0101/SSO1404-like"/>
    <property type="match status" value="1"/>
</dbReference>
<gene>
    <name evidence="9" type="primary">cas2</name>
    <name evidence="11" type="ORF">SAMN04488002_2246</name>
</gene>
<dbReference type="PANTHER" id="PTHR34405:SF3">
    <property type="entry name" value="CRISPR-ASSOCIATED ENDORIBONUCLEASE CAS2 3"/>
    <property type="match status" value="1"/>
</dbReference>
<evidence type="ECO:0000256" key="4">
    <source>
        <dbReference type="ARBA" id="ARBA00022723"/>
    </source>
</evidence>
<dbReference type="PANTHER" id="PTHR34405">
    <property type="entry name" value="CRISPR-ASSOCIATED ENDORIBONUCLEASE CAS2"/>
    <property type="match status" value="1"/>
</dbReference>
<comment type="similarity">
    <text evidence="2 9 10">Belongs to the CRISPR-associated endoribonuclease Cas2 protein family.</text>
</comment>
<sequence length="96" mass="10837">MARGEMLTVFTYDVSRDKKRRRVAKILEDAASRVQYSVFETRMTRQQAAAVAQRVAAELDPGDSLRVYAVGANGLERSRVYGDGMPFETTEGYWIV</sequence>
<keyword evidence="7 9" id="KW-0460">Magnesium</keyword>
<evidence type="ECO:0000256" key="9">
    <source>
        <dbReference type="HAMAP-Rule" id="MF_01471"/>
    </source>
</evidence>
<feature type="binding site" evidence="9">
    <location>
        <position position="13"/>
    </location>
    <ligand>
        <name>Mg(2+)</name>
        <dbReference type="ChEBI" id="CHEBI:18420"/>
        <note>catalytic</note>
    </ligand>
</feature>
<accession>A0A1I6H080</accession>
<evidence type="ECO:0000256" key="7">
    <source>
        <dbReference type="ARBA" id="ARBA00022842"/>
    </source>
</evidence>
<evidence type="ECO:0000256" key="6">
    <source>
        <dbReference type="ARBA" id="ARBA00022801"/>
    </source>
</evidence>
<proteinExistence type="inferred from homology"/>
<dbReference type="GO" id="GO:0046872">
    <property type="term" value="F:metal ion binding"/>
    <property type="evidence" value="ECO:0007669"/>
    <property type="project" value="UniProtKB-UniRule"/>
</dbReference>
<dbReference type="InterPro" id="IPR019199">
    <property type="entry name" value="Virulence_VapD/CRISPR_Cas2"/>
</dbReference>
<evidence type="ECO:0000313" key="11">
    <source>
        <dbReference type="EMBL" id="SFR47864.1"/>
    </source>
</evidence>
<dbReference type="Pfam" id="PF09827">
    <property type="entry name" value="CRISPR_Cas2"/>
    <property type="match status" value="1"/>
</dbReference>
<dbReference type="Gene3D" id="3.30.70.240">
    <property type="match status" value="1"/>
</dbReference>
<keyword evidence="6 9" id="KW-0378">Hydrolase</keyword>
<dbReference type="OrthoDB" id="9798176at2"/>
<protein>
    <recommendedName>
        <fullName evidence="9">CRISPR-associated endoribonuclease Cas2</fullName>
        <ecNumber evidence="9">3.1.-.-</ecNumber>
    </recommendedName>
</protein>
<evidence type="ECO:0000256" key="10">
    <source>
        <dbReference type="PIRNR" id="PIRNR032582"/>
    </source>
</evidence>
<dbReference type="STRING" id="670154.SAMN04488002_2246"/>
<dbReference type="Proteomes" id="UP000199658">
    <property type="component" value="Unassembled WGS sequence"/>
</dbReference>
<evidence type="ECO:0000256" key="5">
    <source>
        <dbReference type="ARBA" id="ARBA00022759"/>
    </source>
</evidence>
<dbReference type="EMBL" id="FOYO01000001">
    <property type="protein sequence ID" value="SFR47864.1"/>
    <property type="molecule type" value="Genomic_DNA"/>
</dbReference>
<dbReference type="CDD" id="cd09725">
    <property type="entry name" value="Cas2_I_II_III"/>
    <property type="match status" value="1"/>
</dbReference>
<evidence type="ECO:0000256" key="1">
    <source>
        <dbReference type="ARBA" id="ARBA00001946"/>
    </source>
</evidence>
<keyword evidence="12" id="KW-1185">Reference proteome</keyword>
<keyword evidence="5 9" id="KW-0255">Endonuclease</keyword>
<dbReference type="GO" id="GO:0043571">
    <property type="term" value="P:maintenance of CRISPR repeat elements"/>
    <property type="evidence" value="ECO:0007669"/>
    <property type="project" value="UniProtKB-UniRule"/>
</dbReference>
<evidence type="ECO:0000256" key="8">
    <source>
        <dbReference type="ARBA" id="ARBA00023118"/>
    </source>
</evidence>
<organism evidence="11 12">
    <name type="scientific">Litoreibacter janthinus</name>
    <dbReference type="NCBI Taxonomy" id="670154"/>
    <lineage>
        <taxon>Bacteria</taxon>
        <taxon>Pseudomonadati</taxon>
        <taxon>Pseudomonadota</taxon>
        <taxon>Alphaproteobacteria</taxon>
        <taxon>Rhodobacterales</taxon>
        <taxon>Roseobacteraceae</taxon>
        <taxon>Litoreibacter</taxon>
    </lineage>
</organism>
<keyword evidence="4 9" id="KW-0479">Metal-binding</keyword>
<keyword evidence="8 9" id="KW-0051">Antiviral defense</keyword>
<keyword evidence="3 9" id="KW-0540">Nuclease</keyword>
<comment type="subunit">
    <text evidence="9">Homodimer, forms a heterotetramer with a Cas1 homodimer.</text>
</comment>
<dbReference type="GO" id="GO:0016787">
    <property type="term" value="F:hydrolase activity"/>
    <property type="evidence" value="ECO:0007669"/>
    <property type="project" value="UniProtKB-KW"/>
</dbReference>
<reference evidence="12" key="1">
    <citation type="submission" date="2016-10" db="EMBL/GenBank/DDBJ databases">
        <authorList>
            <person name="Varghese N."/>
            <person name="Submissions S."/>
        </authorList>
    </citation>
    <scope>NUCLEOTIDE SEQUENCE [LARGE SCALE GENOMIC DNA]</scope>
    <source>
        <strain evidence="12">DSM 26921</strain>
    </source>
</reference>
<dbReference type="NCBIfam" id="TIGR01573">
    <property type="entry name" value="cas2"/>
    <property type="match status" value="1"/>
</dbReference>
<evidence type="ECO:0000256" key="3">
    <source>
        <dbReference type="ARBA" id="ARBA00022722"/>
    </source>
</evidence>
<dbReference type="AlphaFoldDB" id="A0A1I6H080"/>
<comment type="function">
    <text evidence="9">CRISPR (clustered regularly interspaced short palindromic repeat), is an adaptive immune system that provides protection against mobile genetic elements (viruses, transposable elements and conjugative plasmids). CRISPR clusters contain sequences complementary to antecedent mobile elements and target invading nucleic acids. CRISPR clusters are transcribed and processed into CRISPR RNA (crRNA). Functions as a ssRNA-specific endoribonuclease. Involved in the integration of spacer DNA into the CRISPR cassette.</text>
</comment>
<dbReference type="GO" id="GO:0051607">
    <property type="term" value="P:defense response to virus"/>
    <property type="evidence" value="ECO:0007669"/>
    <property type="project" value="UniProtKB-UniRule"/>
</dbReference>
<dbReference type="PIRSF" id="PIRSF032582">
    <property type="entry name" value="Cas2"/>
    <property type="match status" value="1"/>
</dbReference>
<dbReference type="InterPro" id="IPR021127">
    <property type="entry name" value="CRISPR_associated_Cas2"/>
</dbReference>
<dbReference type="GO" id="GO:0004521">
    <property type="term" value="F:RNA endonuclease activity"/>
    <property type="evidence" value="ECO:0007669"/>
    <property type="project" value="UniProtKB-UniRule"/>
</dbReference>
<evidence type="ECO:0000256" key="2">
    <source>
        <dbReference type="ARBA" id="ARBA00009959"/>
    </source>
</evidence>
<name>A0A1I6H080_9RHOB</name>
<dbReference type="RefSeq" id="WP_090216734.1">
    <property type="nucleotide sequence ID" value="NZ_FOYO01000001.1"/>
</dbReference>
<evidence type="ECO:0000313" key="12">
    <source>
        <dbReference type="Proteomes" id="UP000199658"/>
    </source>
</evidence>